<dbReference type="GO" id="GO:0005739">
    <property type="term" value="C:mitochondrion"/>
    <property type="evidence" value="ECO:0007669"/>
    <property type="project" value="TreeGrafter"/>
</dbReference>
<evidence type="ECO:0000256" key="1">
    <source>
        <dbReference type="ARBA" id="ARBA00013191"/>
    </source>
</evidence>
<dbReference type="GO" id="GO:0006633">
    <property type="term" value="P:fatty acid biosynthetic process"/>
    <property type="evidence" value="ECO:0007669"/>
    <property type="project" value="TreeGrafter"/>
</dbReference>
<evidence type="ECO:0000256" key="2">
    <source>
        <dbReference type="ARBA" id="ARBA00022679"/>
    </source>
</evidence>
<evidence type="ECO:0000259" key="4">
    <source>
        <dbReference type="Pfam" id="PF00109"/>
    </source>
</evidence>
<dbReference type="InterPro" id="IPR000794">
    <property type="entry name" value="Beta-ketoacyl_synthase"/>
</dbReference>
<dbReference type="Proteomes" id="UP001054252">
    <property type="component" value="Unassembled WGS sequence"/>
</dbReference>
<dbReference type="InterPro" id="IPR014030">
    <property type="entry name" value="Ketoacyl_synth_N"/>
</dbReference>
<feature type="compositionally biased region" description="Basic and acidic residues" evidence="3">
    <location>
        <begin position="42"/>
        <end position="55"/>
    </location>
</feature>
<keyword evidence="2" id="KW-0808">Transferase</keyword>
<protein>
    <recommendedName>
        <fullName evidence="1">beta-ketoacyl-[acyl-carrier-protein] synthase I</fullName>
        <ecNumber evidence="1">2.3.1.41</ecNumber>
    </recommendedName>
</protein>
<gene>
    <name evidence="5" type="ORF">SLEP1_g39507</name>
</gene>
<evidence type="ECO:0000256" key="3">
    <source>
        <dbReference type="SAM" id="MobiDB-lite"/>
    </source>
</evidence>
<dbReference type="GO" id="GO:0004315">
    <property type="term" value="F:3-oxoacyl-[acyl-carrier-protein] synthase activity"/>
    <property type="evidence" value="ECO:0007669"/>
    <property type="project" value="UniProtKB-EC"/>
</dbReference>
<dbReference type="Gene3D" id="3.40.47.10">
    <property type="match status" value="1"/>
</dbReference>
<dbReference type="PANTHER" id="PTHR11712">
    <property type="entry name" value="POLYKETIDE SYNTHASE-RELATED"/>
    <property type="match status" value="1"/>
</dbReference>
<dbReference type="EC" id="2.3.1.41" evidence="1"/>
<dbReference type="EMBL" id="BPVZ01000088">
    <property type="protein sequence ID" value="GKV30725.1"/>
    <property type="molecule type" value="Genomic_DNA"/>
</dbReference>
<feature type="domain" description="Beta-ketoacyl synthase-like N-terminal" evidence="4">
    <location>
        <begin position="105"/>
        <end position="235"/>
    </location>
</feature>
<dbReference type="SUPFAM" id="SSF53901">
    <property type="entry name" value="Thiolase-like"/>
    <property type="match status" value="1"/>
</dbReference>
<reference evidence="5 6" key="1">
    <citation type="journal article" date="2021" name="Commun. Biol.">
        <title>The genome of Shorea leprosula (Dipterocarpaceae) highlights the ecological relevance of drought in aseasonal tropical rainforests.</title>
        <authorList>
            <person name="Ng K.K.S."/>
            <person name="Kobayashi M.J."/>
            <person name="Fawcett J.A."/>
            <person name="Hatakeyama M."/>
            <person name="Paape T."/>
            <person name="Ng C.H."/>
            <person name="Ang C.C."/>
            <person name="Tnah L.H."/>
            <person name="Lee C.T."/>
            <person name="Nishiyama T."/>
            <person name="Sese J."/>
            <person name="O'Brien M.J."/>
            <person name="Copetti D."/>
            <person name="Mohd Noor M.I."/>
            <person name="Ong R.C."/>
            <person name="Putra M."/>
            <person name="Sireger I.Z."/>
            <person name="Indrioko S."/>
            <person name="Kosugi Y."/>
            <person name="Izuno A."/>
            <person name="Isagi Y."/>
            <person name="Lee S.L."/>
            <person name="Shimizu K.K."/>
        </authorList>
    </citation>
    <scope>NUCLEOTIDE SEQUENCE [LARGE SCALE GENOMIC DNA]</scope>
    <source>
        <strain evidence="5">214</strain>
    </source>
</reference>
<evidence type="ECO:0000313" key="6">
    <source>
        <dbReference type="Proteomes" id="UP001054252"/>
    </source>
</evidence>
<comment type="caution">
    <text evidence="5">The sequence shown here is derived from an EMBL/GenBank/DDBJ whole genome shotgun (WGS) entry which is preliminary data.</text>
</comment>
<dbReference type="InterPro" id="IPR016039">
    <property type="entry name" value="Thiolase-like"/>
</dbReference>
<feature type="region of interest" description="Disordered" evidence="3">
    <location>
        <begin position="22"/>
        <end position="55"/>
    </location>
</feature>
<organism evidence="5 6">
    <name type="scientific">Rubroshorea leprosula</name>
    <dbReference type="NCBI Taxonomy" id="152421"/>
    <lineage>
        <taxon>Eukaryota</taxon>
        <taxon>Viridiplantae</taxon>
        <taxon>Streptophyta</taxon>
        <taxon>Embryophyta</taxon>
        <taxon>Tracheophyta</taxon>
        <taxon>Spermatophyta</taxon>
        <taxon>Magnoliopsida</taxon>
        <taxon>eudicotyledons</taxon>
        <taxon>Gunneridae</taxon>
        <taxon>Pentapetalae</taxon>
        <taxon>rosids</taxon>
        <taxon>malvids</taxon>
        <taxon>Malvales</taxon>
        <taxon>Dipterocarpaceae</taxon>
        <taxon>Rubroshorea</taxon>
    </lineage>
</organism>
<name>A0AAV5L0T5_9ROSI</name>
<evidence type="ECO:0000313" key="5">
    <source>
        <dbReference type="EMBL" id="GKV30725.1"/>
    </source>
</evidence>
<dbReference type="PANTHER" id="PTHR11712:SF297">
    <property type="entry name" value="3-OXOACYL-[ACYL-CARRIER-PROTEIN] SYNTHASE, MITOCHONDRIAL"/>
    <property type="match status" value="1"/>
</dbReference>
<accession>A0AAV5L0T5</accession>
<dbReference type="AlphaFoldDB" id="A0AAV5L0T5"/>
<keyword evidence="6" id="KW-1185">Reference proteome</keyword>
<sequence>MQSEQHLGPSSFRLAPALPQHSSALRPRSLSFPDGSNPEPSDLGRSDPSQDRRDLASDLPSLSSVISRLFCFHYIDAFVSFPKTITHFMISFASALPPPPIPSLSRVVVTGLGLVTPLGCGVETTWKRLIEGNCGIRAITPEDLKMGAFGRETPLHIFDQLTSKVAATVPCGMGSGDFNEELWLISKEHRSIARFIAYALCAADEALKDARWLPIKQEEKERTGMSIGGGIGSISDILDAAQMICEKVVLS</sequence>
<dbReference type="Pfam" id="PF00109">
    <property type="entry name" value="ketoacyl-synt"/>
    <property type="match status" value="1"/>
</dbReference>
<proteinExistence type="predicted"/>